<dbReference type="SUPFAM" id="SSF51713">
    <property type="entry name" value="tRNA-guanine transglycosylase"/>
    <property type="match status" value="1"/>
</dbReference>
<dbReference type="GO" id="GO:0016740">
    <property type="term" value="F:transferase activity"/>
    <property type="evidence" value="ECO:0007669"/>
    <property type="project" value="UniProtKB-KW"/>
</dbReference>
<sequence>MGEKCEPKEISDDHGKLDYLESENFIVVSTLSPKRFSPRILLRIITRIRKNLGYQKLLYIPGISDPYLIPALFYIGVDVFDNITAKLEGSMGTKYTIFGRSNGIPDYSNENSEFVKEELDILRSSCENGMLTEVVEKYCISHKSNEILRILKQDYY</sequence>
<comment type="caution">
    <text evidence="1">The sequence shown here is derived from an EMBL/GenBank/DDBJ whole genome shotgun (WGS) entry which is preliminary data.</text>
</comment>
<protein>
    <submittedName>
        <fullName evidence="1">Archaeosine tRNA-ribosyltransferase</fullName>
    </submittedName>
</protein>
<gene>
    <name evidence="1" type="ORF">B1A_07338</name>
</gene>
<reference evidence="1" key="2">
    <citation type="journal article" date="2014" name="ISME J.">
        <title>Microbial stratification in low pH oxic and suboxic macroscopic growths along an acid mine drainage.</title>
        <authorList>
            <person name="Mendez-Garcia C."/>
            <person name="Mesa V."/>
            <person name="Sprenger R.R."/>
            <person name="Richter M."/>
            <person name="Diez M.S."/>
            <person name="Solano J."/>
            <person name="Bargiela R."/>
            <person name="Golyshina O.V."/>
            <person name="Manteca A."/>
            <person name="Ramos J.L."/>
            <person name="Gallego J.R."/>
            <person name="Llorente I."/>
            <person name="Martins Dos Santos V.A."/>
            <person name="Jensen O.N."/>
            <person name="Pelaez A.I."/>
            <person name="Sanchez J."/>
            <person name="Ferrer M."/>
        </authorList>
    </citation>
    <scope>NUCLEOTIDE SEQUENCE</scope>
</reference>
<reference evidence="1" key="1">
    <citation type="submission" date="2013-08" db="EMBL/GenBank/DDBJ databases">
        <authorList>
            <person name="Mendez C."/>
            <person name="Richter M."/>
            <person name="Ferrer M."/>
            <person name="Sanchez J."/>
        </authorList>
    </citation>
    <scope>NUCLEOTIDE SEQUENCE</scope>
</reference>
<dbReference type="EMBL" id="AUZX01005286">
    <property type="protein sequence ID" value="EQD68459.1"/>
    <property type="molecule type" value="Genomic_DNA"/>
</dbReference>
<dbReference type="GO" id="GO:0006400">
    <property type="term" value="P:tRNA modification"/>
    <property type="evidence" value="ECO:0007669"/>
    <property type="project" value="InterPro"/>
</dbReference>
<dbReference type="InterPro" id="IPR036511">
    <property type="entry name" value="TGT-like_sf"/>
</dbReference>
<proteinExistence type="predicted"/>
<name>T1CL08_9ZZZZ</name>
<dbReference type="Gene3D" id="3.20.20.105">
    <property type="entry name" value="Queuine tRNA-ribosyltransferase-like"/>
    <property type="match status" value="1"/>
</dbReference>
<organism evidence="1">
    <name type="scientific">mine drainage metagenome</name>
    <dbReference type="NCBI Taxonomy" id="410659"/>
    <lineage>
        <taxon>unclassified sequences</taxon>
        <taxon>metagenomes</taxon>
        <taxon>ecological metagenomes</taxon>
    </lineage>
</organism>
<keyword evidence="1" id="KW-0808">Transferase</keyword>
<evidence type="ECO:0000313" key="1">
    <source>
        <dbReference type="EMBL" id="EQD68459.1"/>
    </source>
</evidence>
<dbReference type="AlphaFoldDB" id="T1CL08"/>
<feature type="non-terminal residue" evidence="1">
    <location>
        <position position="156"/>
    </location>
</feature>
<accession>T1CL08</accession>